<keyword evidence="3 6" id="KW-0694">RNA-binding</keyword>
<gene>
    <name evidence="6 8" type="primary">nusB</name>
    <name evidence="8" type="ORF">GMB86_11785</name>
</gene>
<proteinExistence type="inferred from homology"/>
<accession>A0A6N8CTV6</accession>
<dbReference type="Proteomes" id="UP000440978">
    <property type="component" value="Unassembled WGS sequence"/>
</dbReference>
<dbReference type="PANTHER" id="PTHR11078">
    <property type="entry name" value="N UTILIZATION SUBSTANCE PROTEIN B-RELATED"/>
    <property type="match status" value="1"/>
</dbReference>
<comment type="caution">
    <text evidence="8">The sequence shown here is derived from an EMBL/GenBank/DDBJ whole genome shotgun (WGS) entry which is preliminary data.</text>
</comment>
<dbReference type="AlphaFoldDB" id="A0A6N8CTV6"/>
<dbReference type="CDD" id="cd00619">
    <property type="entry name" value="Terminator_NusB"/>
    <property type="match status" value="1"/>
</dbReference>
<evidence type="ECO:0000313" key="8">
    <source>
        <dbReference type="EMBL" id="MTT32687.1"/>
    </source>
</evidence>
<keyword evidence="2 6" id="KW-0889">Transcription antitermination</keyword>
<organism evidence="8 9">
    <name type="scientific">Terrilactibacillus tamarindi</name>
    <dbReference type="NCBI Taxonomy" id="2599694"/>
    <lineage>
        <taxon>Bacteria</taxon>
        <taxon>Bacillati</taxon>
        <taxon>Bacillota</taxon>
        <taxon>Bacilli</taxon>
        <taxon>Bacillales</taxon>
        <taxon>Bacillaceae</taxon>
        <taxon>Terrilactibacillus</taxon>
    </lineage>
</organism>
<reference evidence="8 9" key="1">
    <citation type="submission" date="2019-11" db="EMBL/GenBank/DDBJ databases">
        <title>Terrilactibacillus tamarindus sp. nov. BCM23-1 isolated from bark of Tamarindus indica.</title>
        <authorList>
            <person name="Kingkaew E."/>
            <person name="Tanasupawat S."/>
        </authorList>
    </citation>
    <scope>NUCLEOTIDE SEQUENCE [LARGE SCALE GENOMIC DNA]</scope>
    <source>
        <strain evidence="8 9">BCM23-1</strain>
    </source>
</reference>
<dbReference type="NCBIfam" id="TIGR01951">
    <property type="entry name" value="nusB"/>
    <property type="match status" value="1"/>
</dbReference>
<dbReference type="RefSeq" id="WP_155220268.1">
    <property type="nucleotide sequence ID" value="NZ_WNHB01000019.1"/>
</dbReference>
<comment type="function">
    <text evidence="6">Involved in transcription antitermination. Required for transcription of ribosomal RNA (rRNA) genes. Binds specifically to the boxA antiterminator sequence of the ribosomal RNA (rrn) operons.</text>
</comment>
<evidence type="ECO:0000256" key="4">
    <source>
        <dbReference type="ARBA" id="ARBA00023015"/>
    </source>
</evidence>
<dbReference type="HAMAP" id="MF_00073">
    <property type="entry name" value="NusB"/>
    <property type="match status" value="1"/>
</dbReference>
<dbReference type="Gene3D" id="1.10.940.10">
    <property type="entry name" value="NusB-like"/>
    <property type="match status" value="1"/>
</dbReference>
<dbReference type="PANTHER" id="PTHR11078:SF3">
    <property type="entry name" value="ANTITERMINATION NUSB DOMAIN-CONTAINING PROTEIN"/>
    <property type="match status" value="1"/>
</dbReference>
<dbReference type="GO" id="GO:0005829">
    <property type="term" value="C:cytosol"/>
    <property type="evidence" value="ECO:0007669"/>
    <property type="project" value="TreeGrafter"/>
</dbReference>
<dbReference type="InterPro" id="IPR006027">
    <property type="entry name" value="NusB_RsmB_TIM44"/>
</dbReference>
<evidence type="ECO:0000259" key="7">
    <source>
        <dbReference type="Pfam" id="PF01029"/>
    </source>
</evidence>
<evidence type="ECO:0000256" key="1">
    <source>
        <dbReference type="ARBA" id="ARBA00005952"/>
    </source>
</evidence>
<feature type="domain" description="NusB/RsmB/TIM44" evidence="7">
    <location>
        <begin position="4"/>
        <end position="128"/>
    </location>
</feature>
<dbReference type="GO" id="GO:0006353">
    <property type="term" value="P:DNA-templated transcription termination"/>
    <property type="evidence" value="ECO:0007669"/>
    <property type="project" value="UniProtKB-UniRule"/>
</dbReference>
<evidence type="ECO:0000256" key="6">
    <source>
        <dbReference type="HAMAP-Rule" id="MF_00073"/>
    </source>
</evidence>
<dbReference type="SUPFAM" id="SSF48013">
    <property type="entry name" value="NusB-like"/>
    <property type="match status" value="1"/>
</dbReference>
<keyword evidence="9" id="KW-1185">Reference proteome</keyword>
<evidence type="ECO:0000256" key="5">
    <source>
        <dbReference type="ARBA" id="ARBA00023163"/>
    </source>
</evidence>
<name>A0A6N8CTV6_9BACI</name>
<sequence length="134" mass="15375">MNRRQAREKAVQALFQITVGQTDAEEAIHNVQEMDKGSQLNPLFELLVHQTIHHMPDIDEQIKKHLINWQFDRIANIDKTILRLGTCELLYLDDIPTSVSLNEAVELAKLFGDEKTRKFVNGILSQIAVDLKKN</sequence>
<evidence type="ECO:0000313" key="9">
    <source>
        <dbReference type="Proteomes" id="UP000440978"/>
    </source>
</evidence>
<keyword evidence="4 6" id="KW-0805">Transcription regulation</keyword>
<protein>
    <recommendedName>
        <fullName evidence="6">Transcription antitermination protein NusB</fullName>
    </recommendedName>
    <alternativeName>
        <fullName evidence="6">Antitermination factor NusB</fullName>
    </alternativeName>
</protein>
<comment type="similarity">
    <text evidence="1 6">Belongs to the NusB family.</text>
</comment>
<dbReference type="Pfam" id="PF01029">
    <property type="entry name" value="NusB"/>
    <property type="match status" value="1"/>
</dbReference>
<dbReference type="InterPro" id="IPR035926">
    <property type="entry name" value="NusB-like_sf"/>
</dbReference>
<dbReference type="EMBL" id="WNHB01000019">
    <property type="protein sequence ID" value="MTT32687.1"/>
    <property type="molecule type" value="Genomic_DNA"/>
</dbReference>
<evidence type="ECO:0000256" key="2">
    <source>
        <dbReference type="ARBA" id="ARBA00022814"/>
    </source>
</evidence>
<dbReference type="GO" id="GO:0003723">
    <property type="term" value="F:RNA binding"/>
    <property type="evidence" value="ECO:0007669"/>
    <property type="project" value="UniProtKB-UniRule"/>
</dbReference>
<evidence type="ECO:0000256" key="3">
    <source>
        <dbReference type="ARBA" id="ARBA00022884"/>
    </source>
</evidence>
<keyword evidence="5 6" id="KW-0804">Transcription</keyword>
<dbReference type="InterPro" id="IPR011605">
    <property type="entry name" value="NusB_fam"/>
</dbReference>
<dbReference type="GO" id="GO:0031564">
    <property type="term" value="P:transcription antitermination"/>
    <property type="evidence" value="ECO:0007669"/>
    <property type="project" value="UniProtKB-KW"/>
</dbReference>
<dbReference type="OrthoDB" id="9811381at2"/>